<comment type="caution">
    <text evidence="2">The sequence shown here is derived from an EMBL/GenBank/DDBJ whole genome shotgun (WGS) entry which is preliminary data.</text>
</comment>
<dbReference type="CDD" id="cd00885">
    <property type="entry name" value="cinA"/>
    <property type="match status" value="1"/>
</dbReference>
<dbReference type="PANTHER" id="PTHR13939">
    <property type="entry name" value="NICOTINAMIDE-NUCLEOTIDE AMIDOHYDROLASE PNCC"/>
    <property type="match status" value="1"/>
</dbReference>
<dbReference type="InterPro" id="IPR008135">
    <property type="entry name" value="Competence-induced_CinA"/>
</dbReference>
<proteinExistence type="inferred from homology"/>
<evidence type="ECO:0000256" key="1">
    <source>
        <dbReference type="HAMAP-Rule" id="MF_00226"/>
    </source>
</evidence>
<dbReference type="EMBL" id="WMQV01000010">
    <property type="protein sequence ID" value="MTL94139.1"/>
    <property type="molecule type" value="Genomic_DNA"/>
</dbReference>
<dbReference type="InterPro" id="IPR036653">
    <property type="entry name" value="CinA-like_C"/>
</dbReference>
<dbReference type="Gene3D" id="3.40.980.10">
    <property type="entry name" value="MoaB/Mog-like domain"/>
    <property type="match status" value="1"/>
</dbReference>
<dbReference type="AlphaFoldDB" id="A0A6G2CD15"/>
<dbReference type="PIRSF" id="PIRSF006728">
    <property type="entry name" value="CinA"/>
    <property type="match status" value="1"/>
</dbReference>
<dbReference type="NCBIfam" id="TIGR00199">
    <property type="entry name" value="PncC_domain"/>
    <property type="match status" value="1"/>
</dbReference>
<comment type="similarity">
    <text evidence="1">Belongs to the CinA family.</text>
</comment>
<dbReference type="Pfam" id="PF00994">
    <property type="entry name" value="MoCF_biosynth"/>
    <property type="match status" value="1"/>
</dbReference>
<gene>
    <name evidence="1" type="primary">cinA</name>
    <name evidence="2" type="ORF">GMA64_06335</name>
</gene>
<dbReference type="SUPFAM" id="SSF53218">
    <property type="entry name" value="Molybdenum cofactor biosynthesis proteins"/>
    <property type="match status" value="1"/>
</dbReference>
<dbReference type="SMART" id="SM00852">
    <property type="entry name" value="MoCF_biosynth"/>
    <property type="match status" value="1"/>
</dbReference>
<dbReference type="NCBIfam" id="NF001813">
    <property type="entry name" value="PRK00549.1"/>
    <property type="match status" value="1"/>
</dbReference>
<name>A0A6G2CD15_9FIRM</name>
<dbReference type="NCBIfam" id="TIGR00200">
    <property type="entry name" value="cinA_nterm"/>
    <property type="match status" value="1"/>
</dbReference>
<reference evidence="2" key="1">
    <citation type="journal article" date="2019" name="Nat. Med.">
        <title>A library of human gut bacterial isolates paired with longitudinal multiomics data enables mechanistic microbiome research.</title>
        <authorList>
            <person name="Poyet M."/>
            <person name="Groussin M."/>
            <person name="Gibbons S.M."/>
            <person name="Avila-Pacheco J."/>
            <person name="Jiang X."/>
            <person name="Kearney S.M."/>
            <person name="Perrotta A.R."/>
            <person name="Berdy B."/>
            <person name="Zhao S."/>
            <person name="Lieberman T.D."/>
            <person name="Swanson P.K."/>
            <person name="Smith M."/>
            <person name="Roesemann S."/>
            <person name="Alexander J.E."/>
            <person name="Rich S.A."/>
            <person name="Livny J."/>
            <person name="Vlamakis H."/>
            <person name="Clish C."/>
            <person name="Bullock K."/>
            <person name="Deik A."/>
            <person name="Scott J."/>
            <person name="Pierce K.A."/>
            <person name="Xavier R.J."/>
            <person name="Alm E.J."/>
        </authorList>
    </citation>
    <scope>NUCLEOTIDE SEQUENCE</scope>
    <source>
        <strain evidence="2">BIOML-A179</strain>
    </source>
</reference>
<dbReference type="Gene3D" id="3.90.950.20">
    <property type="entry name" value="CinA-like"/>
    <property type="match status" value="1"/>
</dbReference>
<dbReference type="HAMAP" id="MF_00226_B">
    <property type="entry name" value="CinA_B"/>
    <property type="match status" value="1"/>
</dbReference>
<dbReference type="PANTHER" id="PTHR13939:SF0">
    <property type="entry name" value="NMN AMIDOHYDROLASE-LIKE PROTEIN YFAY"/>
    <property type="match status" value="1"/>
</dbReference>
<evidence type="ECO:0000313" key="2">
    <source>
        <dbReference type="EMBL" id="MTL94139.1"/>
    </source>
</evidence>
<dbReference type="RefSeq" id="WP_129821232.1">
    <property type="nucleotide sequence ID" value="NZ_JAMQUT010000004.1"/>
</dbReference>
<dbReference type="Pfam" id="PF02464">
    <property type="entry name" value="CinA"/>
    <property type="match status" value="1"/>
</dbReference>
<accession>A0A6G2CD15</accession>
<dbReference type="InterPro" id="IPR036425">
    <property type="entry name" value="MoaB/Mog-like_dom_sf"/>
</dbReference>
<protein>
    <recommendedName>
        <fullName evidence="1">Putative competence-damage inducible protein</fullName>
    </recommendedName>
</protein>
<dbReference type="InterPro" id="IPR050101">
    <property type="entry name" value="CinA"/>
</dbReference>
<dbReference type="InterPro" id="IPR008136">
    <property type="entry name" value="CinA_C"/>
</dbReference>
<sequence>MKVAILAIGNEVLCGKTINTNSAFIAKEIEQLGGKIVHQQVVPDVLEEIVEGLNVAYSYADIVLTIGGLGPTVDDLSRDGVAMYFNETLVYDEEIYQGIVEYFKRTNRAIPSNNARQAYKFKTGLVLTNNNGTAPGLFLEKDNKSVFLLPGPPAELQAMFYESVTPYFLAEIKERKISNSYRLCGIGESYAEEMILYLYDKYPHLNIAPYCAVDHVDYIVSTTESYETELREFDEEFKNLMTDYYIGDQNTDLPTEVVRLLKEKQLTIATAESCSGGLLSSEIVNVAGVSSVFLEGIVTYSYESKMNRLHIDRDRLMEHGAVSEEIAYDMANNLKELTGADVTIGVTGIAGPDGGSELKPVGLVYVGLNVCGKNIIKSYIFNGNREKIRQRTVAESLYLLHYHLKAL</sequence>
<organism evidence="2">
    <name type="scientific">Turicibacter sanguinis</name>
    <dbReference type="NCBI Taxonomy" id="154288"/>
    <lineage>
        <taxon>Bacteria</taxon>
        <taxon>Bacillati</taxon>
        <taxon>Bacillota</taxon>
        <taxon>Erysipelotrichia</taxon>
        <taxon>Erysipelotrichales</taxon>
        <taxon>Turicibacteraceae</taxon>
        <taxon>Turicibacter</taxon>
    </lineage>
</organism>
<dbReference type="InterPro" id="IPR001453">
    <property type="entry name" value="MoaB/Mog_dom"/>
</dbReference>
<dbReference type="SUPFAM" id="SSF142433">
    <property type="entry name" value="CinA-like"/>
    <property type="match status" value="1"/>
</dbReference>